<protein>
    <submittedName>
        <fullName evidence="1">Uncharacterized protein</fullName>
    </submittedName>
</protein>
<name>A0ACB8VWB6_9TELE</name>
<dbReference type="EMBL" id="CM041547">
    <property type="protein sequence ID" value="KAI3359791.1"/>
    <property type="molecule type" value="Genomic_DNA"/>
</dbReference>
<evidence type="ECO:0000313" key="2">
    <source>
        <dbReference type="Proteomes" id="UP000831701"/>
    </source>
</evidence>
<proteinExistence type="predicted"/>
<comment type="caution">
    <text evidence="1">The sequence shown here is derived from an EMBL/GenBank/DDBJ whole genome shotgun (WGS) entry which is preliminary data.</text>
</comment>
<gene>
    <name evidence="1" type="ORF">L3Q82_014167</name>
</gene>
<reference evidence="1" key="1">
    <citation type="submission" date="2022-04" db="EMBL/GenBank/DDBJ databases">
        <title>Jade perch genome.</title>
        <authorList>
            <person name="Chao B."/>
        </authorList>
    </citation>
    <scope>NUCLEOTIDE SEQUENCE</scope>
    <source>
        <strain evidence="1">CB-2022</strain>
    </source>
</reference>
<evidence type="ECO:0000313" key="1">
    <source>
        <dbReference type="EMBL" id="KAI3359791.1"/>
    </source>
</evidence>
<sequence length="162" mass="17984">MLCSRAFRRPADGLFAWTVLLRLRGDDGQREVVSQSWPVLPVLTGFVHRFPSQFLWLMASRSLNVTLFVFNKKDNTGERIKDVQPWFNAQHSSMATVSCLTTLYSHNNYQVAQCPAESSACIQISRPALNWPLCPSLQIQIIKANAVPLCTVAMGTGTVAAS</sequence>
<organism evidence="1 2">
    <name type="scientific">Scortum barcoo</name>
    <name type="common">barcoo grunter</name>
    <dbReference type="NCBI Taxonomy" id="214431"/>
    <lineage>
        <taxon>Eukaryota</taxon>
        <taxon>Metazoa</taxon>
        <taxon>Chordata</taxon>
        <taxon>Craniata</taxon>
        <taxon>Vertebrata</taxon>
        <taxon>Euteleostomi</taxon>
        <taxon>Actinopterygii</taxon>
        <taxon>Neopterygii</taxon>
        <taxon>Teleostei</taxon>
        <taxon>Neoteleostei</taxon>
        <taxon>Acanthomorphata</taxon>
        <taxon>Eupercaria</taxon>
        <taxon>Centrarchiformes</taxon>
        <taxon>Terapontoidei</taxon>
        <taxon>Terapontidae</taxon>
        <taxon>Scortum</taxon>
    </lineage>
</organism>
<dbReference type="Proteomes" id="UP000831701">
    <property type="component" value="Chromosome 17"/>
</dbReference>
<accession>A0ACB8VWB6</accession>
<keyword evidence="2" id="KW-1185">Reference proteome</keyword>
<feature type="non-terminal residue" evidence="1">
    <location>
        <position position="162"/>
    </location>
</feature>